<sequence>MKRFQGTTSSWLLRQAEYVGENTVRQAVWEMDAITSGKELVLESFEVASPFQVLPPKSAPICFDRAVIGLGSQCGLGYCAANTPIEVYKAYRDQIQDYYMSTTSKWNEFANHEKRLHKSSAFSPMKCIDSARYYNFRHPTSGIEAGGEPQFRQGVREPDTSDPSAPPLNSSPVVAIIERRGTRSVINLDELIEQVVAKGFRLKVMTYDQGCGIPQVAYMMRDVNILVSPHGNALGGSLWMPDKPLPLVVSIDTTKYHESWFMSTTTVLAQRMIVHRCGPKHSNSLPAESTCPYVLDLDLARKYLKQLDWTLDQNTAEEDLQALTGPEYPIELFDKYGGEKLHPFLASYWKNLSRYVDTDRLMKLLEQVRKENTQDVGRSYLQVCEEGRCCGPICEAVMSRNVVGPLSAYGQQTDAVNWGEHKSGGPDEQGGYDWVKKHPGQGLKSWDA</sequence>
<organism evidence="3 4">
    <name type="scientific">Podila minutissima</name>
    <dbReference type="NCBI Taxonomy" id="64525"/>
    <lineage>
        <taxon>Eukaryota</taxon>
        <taxon>Fungi</taxon>
        <taxon>Fungi incertae sedis</taxon>
        <taxon>Mucoromycota</taxon>
        <taxon>Mortierellomycotina</taxon>
        <taxon>Mortierellomycetes</taxon>
        <taxon>Mortierellales</taxon>
        <taxon>Mortierellaceae</taxon>
        <taxon>Podila</taxon>
    </lineage>
</organism>
<protein>
    <recommendedName>
        <fullName evidence="2">Glycosyltransferase 61 catalytic domain-containing protein</fullName>
    </recommendedName>
</protein>
<reference evidence="3" key="1">
    <citation type="journal article" date="2020" name="Fungal Divers.">
        <title>Resolving the Mortierellaceae phylogeny through synthesis of multi-gene phylogenetics and phylogenomics.</title>
        <authorList>
            <person name="Vandepol N."/>
            <person name="Liber J."/>
            <person name="Desiro A."/>
            <person name="Na H."/>
            <person name="Kennedy M."/>
            <person name="Barry K."/>
            <person name="Grigoriev I.V."/>
            <person name="Miller A.N."/>
            <person name="O'Donnell K."/>
            <person name="Stajich J.E."/>
            <person name="Bonito G."/>
        </authorList>
    </citation>
    <scope>NUCLEOTIDE SEQUENCE</scope>
    <source>
        <strain evidence="3">NVP1</strain>
    </source>
</reference>
<dbReference type="AlphaFoldDB" id="A0A9P5SVY7"/>
<dbReference type="Proteomes" id="UP000696485">
    <property type="component" value="Unassembled WGS sequence"/>
</dbReference>
<dbReference type="InterPro" id="IPR049625">
    <property type="entry name" value="Glyco_transf_61_cat"/>
</dbReference>
<gene>
    <name evidence="3" type="ORF">BG006_010902</name>
</gene>
<feature type="region of interest" description="Disordered" evidence="1">
    <location>
        <begin position="142"/>
        <end position="170"/>
    </location>
</feature>
<accession>A0A9P5SVY7</accession>
<dbReference type="EMBL" id="JAAAUY010000009">
    <property type="protein sequence ID" value="KAF9338086.1"/>
    <property type="molecule type" value="Genomic_DNA"/>
</dbReference>
<evidence type="ECO:0000313" key="3">
    <source>
        <dbReference type="EMBL" id="KAF9338086.1"/>
    </source>
</evidence>
<dbReference type="GO" id="GO:0016757">
    <property type="term" value="F:glycosyltransferase activity"/>
    <property type="evidence" value="ECO:0007669"/>
    <property type="project" value="InterPro"/>
</dbReference>
<feature type="domain" description="Glycosyltransferase 61 catalytic" evidence="2">
    <location>
        <begin position="158"/>
        <end position="243"/>
    </location>
</feature>
<evidence type="ECO:0000259" key="2">
    <source>
        <dbReference type="Pfam" id="PF04577"/>
    </source>
</evidence>
<dbReference type="Pfam" id="PF04577">
    <property type="entry name" value="Glyco_transf_61"/>
    <property type="match status" value="1"/>
</dbReference>
<evidence type="ECO:0000256" key="1">
    <source>
        <dbReference type="SAM" id="MobiDB-lite"/>
    </source>
</evidence>
<name>A0A9P5SVY7_9FUNG</name>
<feature type="region of interest" description="Disordered" evidence="1">
    <location>
        <begin position="417"/>
        <end position="448"/>
    </location>
</feature>
<keyword evidence="4" id="KW-1185">Reference proteome</keyword>
<feature type="compositionally biased region" description="Polar residues" evidence="1">
    <location>
        <begin position="161"/>
        <end position="170"/>
    </location>
</feature>
<evidence type="ECO:0000313" key="4">
    <source>
        <dbReference type="Proteomes" id="UP000696485"/>
    </source>
</evidence>
<comment type="caution">
    <text evidence="3">The sequence shown here is derived from an EMBL/GenBank/DDBJ whole genome shotgun (WGS) entry which is preliminary data.</text>
</comment>
<proteinExistence type="predicted"/>